<feature type="coiled-coil region" evidence="1">
    <location>
        <begin position="66"/>
        <end position="121"/>
    </location>
</feature>
<dbReference type="Proteomes" id="UP000667802">
    <property type="component" value="Unassembled WGS sequence"/>
</dbReference>
<feature type="transmembrane region" description="Helical" evidence="2">
    <location>
        <begin position="333"/>
        <end position="351"/>
    </location>
</feature>
<keyword evidence="2" id="KW-1133">Transmembrane helix</keyword>
<feature type="transmembrane region" description="Helical" evidence="2">
    <location>
        <begin position="229"/>
        <end position="249"/>
    </location>
</feature>
<keyword evidence="2" id="KW-0812">Transmembrane</keyword>
<organism evidence="3 4">
    <name type="scientific">Aetokthonos hydrillicola Thurmond2011</name>
    <dbReference type="NCBI Taxonomy" id="2712845"/>
    <lineage>
        <taxon>Bacteria</taxon>
        <taxon>Bacillati</taxon>
        <taxon>Cyanobacteriota</taxon>
        <taxon>Cyanophyceae</taxon>
        <taxon>Nostocales</taxon>
        <taxon>Hapalosiphonaceae</taxon>
        <taxon>Aetokthonos</taxon>
    </lineage>
</organism>
<keyword evidence="1" id="KW-0175">Coiled coil</keyword>
<feature type="transmembrane region" description="Helical" evidence="2">
    <location>
        <begin position="501"/>
        <end position="519"/>
    </location>
</feature>
<feature type="transmembrane region" description="Helical" evidence="2">
    <location>
        <begin position="403"/>
        <end position="422"/>
    </location>
</feature>
<keyword evidence="2" id="KW-0472">Membrane</keyword>
<accession>A0AAP5M9A9</accession>
<proteinExistence type="predicted"/>
<evidence type="ECO:0000256" key="2">
    <source>
        <dbReference type="SAM" id="Phobius"/>
    </source>
</evidence>
<keyword evidence="4" id="KW-1185">Reference proteome</keyword>
<feature type="transmembrane region" description="Helical" evidence="2">
    <location>
        <begin position="372"/>
        <end position="391"/>
    </location>
</feature>
<feature type="transmembrane region" description="Helical" evidence="2">
    <location>
        <begin position="572"/>
        <end position="596"/>
    </location>
</feature>
<dbReference type="AlphaFoldDB" id="A0AAP5M9A9"/>
<name>A0AAP5M9A9_9CYAN</name>
<feature type="transmembrane region" description="Helical" evidence="2">
    <location>
        <begin position="144"/>
        <end position="166"/>
    </location>
</feature>
<dbReference type="EMBL" id="JAALHA020000029">
    <property type="protein sequence ID" value="MDR9900006.1"/>
    <property type="molecule type" value="Genomic_DNA"/>
</dbReference>
<feature type="transmembrane region" description="Helical" evidence="2">
    <location>
        <begin position="531"/>
        <end position="552"/>
    </location>
</feature>
<evidence type="ECO:0000313" key="3">
    <source>
        <dbReference type="EMBL" id="MDR9900006.1"/>
    </source>
</evidence>
<feature type="transmembrane region" description="Helical" evidence="2">
    <location>
        <begin position="201"/>
        <end position="223"/>
    </location>
</feature>
<evidence type="ECO:0000313" key="4">
    <source>
        <dbReference type="Proteomes" id="UP000667802"/>
    </source>
</evidence>
<feature type="transmembrane region" description="Helical" evidence="2">
    <location>
        <begin position="461"/>
        <end position="481"/>
    </location>
</feature>
<protein>
    <submittedName>
        <fullName evidence="3">ABC transporter permease</fullName>
    </submittedName>
</protein>
<sequence length="618" mass="70229">MMLNFIDRLGDWNPQLFREMKGRLKVLSVGIAIFVSLLVQSLLVLFQLGNVPTQEYSFYGEYCGLRLSYEQQRNQLQEQYHNLQNQFFINSQEKQLNLANLEDIRNKIAQTKEKLDDINLNFSQPYCTLDAINFQKWWQDHYGYLFLSLSIIFVFTLFLAGTYLLINDLVKEYRRGTLNFIRLSPQTATSIFIGKLLGVPILIYLVIAIAIPLHIFAGISAGIPLVSILSFWAVLIASCISFYSAGVLFSLRPSWFSGFQPWLGSGLLLLFLIVTLHLSDYPSAYSNYVTSWLVLLSPFTTMAYLLPTLMHTHDGLSLNQLQWFYLPLGSSNLSFVAFSLINYTLCSFWIWQAIKRCFHNPNGTMLTKQQSYTLVFLFEIMIVGFAVQGRTTADNWRNIASTNFILISFYNLVLLMALIIMLSPQLQTLQDWARYRHQENSGRRGFKSLFHDLVKGEKSPALIAISINLIIASLPLLIGIVLLPVDAVNSNIFHTTTKIKLILGVALFFSLMMIYATIFQIVMMLKKSKRVAWGSLAVSSIVLQPIIALYQGSHIQNNPVPWLFSIFSWAGIEYTTTTTIFMAVLAELSVLTLLIFKLKNQLKLAGESATKALISQKS</sequence>
<evidence type="ECO:0000256" key="1">
    <source>
        <dbReference type="SAM" id="Coils"/>
    </source>
</evidence>
<reference evidence="4" key="1">
    <citation type="journal article" date="2021" name="Science">
        <title>Hunting the eagle killer: A cyanobacterial neurotoxin causes vacuolar myelinopathy.</title>
        <authorList>
            <person name="Breinlinger S."/>
            <person name="Phillips T.J."/>
            <person name="Haram B.N."/>
            <person name="Mares J."/>
            <person name="Martinez Yerena J.A."/>
            <person name="Hrouzek P."/>
            <person name="Sobotka R."/>
            <person name="Henderson W.M."/>
            <person name="Schmieder P."/>
            <person name="Williams S.M."/>
            <person name="Lauderdale J.D."/>
            <person name="Wilde H.D."/>
            <person name="Gerrin W."/>
            <person name="Kust A."/>
            <person name="Washington J.W."/>
            <person name="Wagner C."/>
            <person name="Geier B."/>
            <person name="Liebeke M."/>
            <person name="Enke H."/>
            <person name="Niedermeyer T.H.J."/>
            <person name="Wilde S.B."/>
        </authorList>
    </citation>
    <scope>NUCLEOTIDE SEQUENCE [LARGE SCALE GENOMIC DNA]</scope>
    <source>
        <strain evidence="4">Thurmond2011</strain>
    </source>
</reference>
<dbReference type="RefSeq" id="WP_208340851.1">
    <property type="nucleotide sequence ID" value="NZ_CAWQFN010000747.1"/>
</dbReference>
<feature type="transmembrane region" description="Helical" evidence="2">
    <location>
        <begin position="26"/>
        <end position="48"/>
    </location>
</feature>
<comment type="caution">
    <text evidence="3">The sequence shown here is derived from an EMBL/GenBank/DDBJ whole genome shotgun (WGS) entry which is preliminary data.</text>
</comment>
<gene>
    <name evidence="3" type="ORF">G7B40_036450</name>
</gene>
<feature type="transmembrane region" description="Helical" evidence="2">
    <location>
        <begin position="261"/>
        <end position="279"/>
    </location>
</feature>